<organism evidence="11 12">
    <name type="scientific">Marvinbryantia formatexigens DSM 14469</name>
    <dbReference type="NCBI Taxonomy" id="478749"/>
    <lineage>
        <taxon>Bacteria</taxon>
        <taxon>Bacillati</taxon>
        <taxon>Bacillota</taxon>
        <taxon>Clostridia</taxon>
        <taxon>Lachnospirales</taxon>
        <taxon>Lachnospiraceae</taxon>
        <taxon>Marvinbryantia</taxon>
    </lineage>
</organism>
<dbReference type="GO" id="GO:0006633">
    <property type="term" value="P:fatty acid biosynthetic process"/>
    <property type="evidence" value="ECO:0007669"/>
    <property type="project" value="UniProtKB-UniRule"/>
</dbReference>
<keyword evidence="5 10" id="KW-0443">Lipid metabolism</keyword>
<proteinExistence type="inferred from homology"/>
<dbReference type="PANTHER" id="PTHR30100">
    <property type="entry name" value="FATTY ACID/PHOSPHOLIPID SYNTHESIS PROTEIN PLSX"/>
    <property type="match status" value="1"/>
</dbReference>
<dbReference type="Gene3D" id="3.40.718.10">
    <property type="entry name" value="Isopropylmalate Dehydrogenase"/>
    <property type="match status" value="1"/>
</dbReference>
<dbReference type="InterPro" id="IPR003664">
    <property type="entry name" value="FA_synthesis"/>
</dbReference>
<gene>
    <name evidence="10 11" type="primary">plsX</name>
    <name evidence="11" type="ORF">BRYFOR_06392</name>
</gene>
<protein>
    <recommendedName>
        <fullName evidence="8 10">Phosphate acyltransferase</fullName>
        <ecNumber evidence="8 10">2.3.1.274</ecNumber>
    </recommendedName>
    <alternativeName>
        <fullName evidence="10">Acyl-ACP phosphotransacylase</fullName>
    </alternativeName>
    <alternativeName>
        <fullName evidence="10">Acyl-[acyl-carrier-protein]--phosphate acyltransferase</fullName>
    </alternativeName>
    <alternativeName>
        <fullName evidence="10">Phosphate-acyl-ACP acyltransferase</fullName>
    </alternativeName>
</protein>
<dbReference type="EMBL" id="ACCL02000005">
    <property type="protein sequence ID" value="EET61709.1"/>
    <property type="molecule type" value="Genomic_DNA"/>
</dbReference>
<dbReference type="NCBIfam" id="TIGR00182">
    <property type="entry name" value="plsX"/>
    <property type="match status" value="1"/>
</dbReference>
<dbReference type="GO" id="GO:0043811">
    <property type="term" value="F:phosphate:acyl-[acyl carrier protein] acyltransferase activity"/>
    <property type="evidence" value="ECO:0007669"/>
    <property type="project" value="UniProtKB-UniRule"/>
</dbReference>
<name>C6LCP5_9FIRM</name>
<dbReference type="EC" id="2.3.1.274" evidence="8 10"/>
<comment type="subcellular location">
    <subcellularLocation>
        <location evidence="10">Cytoplasm</location>
    </subcellularLocation>
    <text evidence="10">Associated with the membrane possibly through PlsY.</text>
</comment>
<evidence type="ECO:0000256" key="9">
    <source>
        <dbReference type="ARBA" id="ARBA00046608"/>
    </source>
</evidence>
<keyword evidence="4 10" id="KW-0808">Transferase</keyword>
<dbReference type="InterPro" id="IPR012281">
    <property type="entry name" value="Phospholipid_synth_PlsX-like"/>
</dbReference>
<comment type="subunit">
    <text evidence="9 10">Homodimer. Probably interacts with PlsY.</text>
</comment>
<keyword evidence="2 10" id="KW-0963">Cytoplasm</keyword>
<keyword evidence="6 10" id="KW-0594">Phospholipid biosynthesis</keyword>
<evidence type="ECO:0000256" key="2">
    <source>
        <dbReference type="ARBA" id="ARBA00022490"/>
    </source>
</evidence>
<evidence type="ECO:0000256" key="7">
    <source>
        <dbReference type="ARBA" id="ARBA00023264"/>
    </source>
</evidence>
<dbReference type="Proteomes" id="UP000005561">
    <property type="component" value="Unassembled WGS sequence"/>
</dbReference>
<comment type="similarity">
    <text evidence="10">Belongs to the PlsX family.</text>
</comment>
<dbReference type="STRING" id="168384.SAMN05660368_00065"/>
<keyword evidence="7 10" id="KW-1208">Phospholipid metabolism</keyword>
<dbReference type="UniPathway" id="UPA00085"/>
<dbReference type="Pfam" id="PF02504">
    <property type="entry name" value="FA_synthesis"/>
    <property type="match status" value="1"/>
</dbReference>
<evidence type="ECO:0000256" key="6">
    <source>
        <dbReference type="ARBA" id="ARBA00023209"/>
    </source>
</evidence>
<comment type="caution">
    <text evidence="11">The sequence shown here is derived from an EMBL/GenBank/DDBJ whole genome shotgun (WGS) entry which is preliminary data.</text>
</comment>
<evidence type="ECO:0000256" key="8">
    <source>
        <dbReference type="ARBA" id="ARBA00024069"/>
    </source>
</evidence>
<keyword evidence="12" id="KW-1185">Reference proteome</keyword>
<accession>C6LCP5</accession>
<reference evidence="11" key="1">
    <citation type="submission" date="2009-07" db="EMBL/GenBank/DDBJ databases">
        <authorList>
            <person name="Weinstock G."/>
            <person name="Sodergren E."/>
            <person name="Clifton S."/>
            <person name="Fulton L."/>
            <person name="Fulton B."/>
            <person name="Courtney L."/>
            <person name="Fronick C."/>
            <person name="Harrison M."/>
            <person name="Strong C."/>
            <person name="Farmer C."/>
            <person name="Delahaunty K."/>
            <person name="Markovic C."/>
            <person name="Hall O."/>
            <person name="Minx P."/>
            <person name="Tomlinson C."/>
            <person name="Mitreva M."/>
            <person name="Nelson J."/>
            <person name="Hou S."/>
            <person name="Wollam A."/>
            <person name="Pepin K.H."/>
            <person name="Johnson M."/>
            <person name="Bhonagiri V."/>
            <person name="Nash W.E."/>
            <person name="Warren W."/>
            <person name="Chinwalla A."/>
            <person name="Mardis E.R."/>
            <person name="Wilson R.K."/>
        </authorList>
    </citation>
    <scope>NUCLEOTIDE SEQUENCE [LARGE SCALE GENOMIC DNA]</scope>
    <source>
        <strain evidence="11">DSM 14469</strain>
    </source>
</reference>
<comment type="function">
    <text evidence="10">Catalyzes the reversible formation of acyl-phosphate (acyl-PO(4)) from acyl-[acyl-carrier-protein] (acyl-ACP). This enzyme utilizes acyl-ACP as fatty acyl donor, but not acyl-CoA.</text>
</comment>
<dbReference type="PANTHER" id="PTHR30100:SF1">
    <property type="entry name" value="PHOSPHATE ACYLTRANSFERASE"/>
    <property type="match status" value="1"/>
</dbReference>
<dbReference type="GO" id="GO:0005737">
    <property type="term" value="C:cytoplasm"/>
    <property type="evidence" value="ECO:0007669"/>
    <property type="project" value="UniProtKB-SubCell"/>
</dbReference>
<keyword evidence="3 10" id="KW-0444">Lipid biosynthesis</keyword>
<dbReference type="HAMAP" id="MF_00019">
    <property type="entry name" value="PlsX"/>
    <property type="match status" value="1"/>
</dbReference>
<dbReference type="GO" id="GO:0008654">
    <property type="term" value="P:phospholipid biosynthetic process"/>
    <property type="evidence" value="ECO:0007669"/>
    <property type="project" value="UniProtKB-KW"/>
</dbReference>
<evidence type="ECO:0000256" key="10">
    <source>
        <dbReference type="HAMAP-Rule" id="MF_00019"/>
    </source>
</evidence>
<evidence type="ECO:0000313" key="12">
    <source>
        <dbReference type="Proteomes" id="UP000005561"/>
    </source>
</evidence>
<evidence type="ECO:0000256" key="1">
    <source>
        <dbReference type="ARBA" id="ARBA00001232"/>
    </source>
</evidence>
<evidence type="ECO:0000256" key="3">
    <source>
        <dbReference type="ARBA" id="ARBA00022516"/>
    </source>
</evidence>
<dbReference type="SUPFAM" id="SSF53659">
    <property type="entry name" value="Isocitrate/Isopropylmalate dehydrogenase-like"/>
    <property type="match status" value="1"/>
</dbReference>
<dbReference type="PIRSF" id="PIRSF002465">
    <property type="entry name" value="Phsphlp_syn_PlsX"/>
    <property type="match status" value="1"/>
</dbReference>
<evidence type="ECO:0000256" key="4">
    <source>
        <dbReference type="ARBA" id="ARBA00022679"/>
    </source>
</evidence>
<dbReference type="AlphaFoldDB" id="C6LCP5"/>
<evidence type="ECO:0000313" key="11">
    <source>
        <dbReference type="EMBL" id="EET61709.1"/>
    </source>
</evidence>
<dbReference type="eggNOG" id="COG0416">
    <property type="taxonomic scope" value="Bacteria"/>
</dbReference>
<comment type="pathway">
    <text evidence="10">Lipid metabolism; phospholipid metabolism.</text>
</comment>
<comment type="catalytic activity">
    <reaction evidence="1 10">
        <text>a fatty acyl-[ACP] + phosphate = an acyl phosphate + holo-[ACP]</text>
        <dbReference type="Rhea" id="RHEA:42292"/>
        <dbReference type="Rhea" id="RHEA-COMP:9685"/>
        <dbReference type="Rhea" id="RHEA-COMP:14125"/>
        <dbReference type="ChEBI" id="CHEBI:43474"/>
        <dbReference type="ChEBI" id="CHEBI:59918"/>
        <dbReference type="ChEBI" id="CHEBI:64479"/>
        <dbReference type="ChEBI" id="CHEBI:138651"/>
        <dbReference type="EC" id="2.3.1.274"/>
    </reaction>
</comment>
<sequence>MRLPTFREAFFRAKYMLIFKTMSCMIVNRDKGDDWMEESVRVVVDAMGGDYAPVEPVHGAVEAVLADESVRVILTGKREVIEKELAKYTYPKDRIEIVHAEEVIETGEPPVNAIRRKKDSSIAVGMRLVKKGEADAFVSSGSTGAVLVGGQLLVGRIRGVERPPLAPLIPTENGVALLIDCGANVDARPSHLVQFARMGSVYMKNVLGIENPRVGIVNIGVEEEKGNALVKETYPLLKECPDINFVGSVEARDIPAGACDVVVCEAFVGNVILKLYEGVGATLIKKIKQGLMTSLRSKIGAILIKPALKETVKTFDATQYGGAPMLGLNGLVVKTHGSAKNGEIKNAIMQCAQFKKQHISEIMRELFREEQNNQEG</sequence>
<evidence type="ECO:0000256" key="5">
    <source>
        <dbReference type="ARBA" id="ARBA00023098"/>
    </source>
</evidence>